<dbReference type="InterPro" id="IPR045213">
    <property type="entry name" value="Malic_NAD-bd_bact_type"/>
</dbReference>
<feature type="binding site" evidence="8">
    <location>
        <position position="236"/>
    </location>
    <ligand>
        <name>a divalent metal cation</name>
        <dbReference type="ChEBI" id="CHEBI:60240"/>
    </ligand>
</feature>
<dbReference type="Pfam" id="PF13291">
    <property type="entry name" value="ACT_4"/>
    <property type="match status" value="1"/>
</dbReference>
<dbReference type="CDD" id="cd04887">
    <property type="entry name" value="ACT_MalLac-Enz"/>
    <property type="match status" value="1"/>
</dbReference>
<comment type="caution">
    <text evidence="11">The sequence shown here is derived from an EMBL/GenBank/DDBJ whole genome shotgun (WGS) entry which is preliminary data.</text>
</comment>
<dbReference type="InterPro" id="IPR046346">
    <property type="entry name" value="Aminoacid_DH-like_N_sf"/>
</dbReference>
<evidence type="ECO:0000259" key="10">
    <source>
        <dbReference type="PROSITE" id="PS51671"/>
    </source>
</evidence>
<evidence type="ECO:0000256" key="2">
    <source>
        <dbReference type="ARBA" id="ARBA00008785"/>
    </source>
</evidence>
<dbReference type="FunFam" id="3.40.50.10380:FF:000003">
    <property type="entry name" value="NADP-dependent malic enzyme"/>
    <property type="match status" value="1"/>
</dbReference>
<feature type="domain" description="ACT" evidence="10">
    <location>
        <begin position="11"/>
        <end position="85"/>
    </location>
</feature>
<evidence type="ECO:0000256" key="9">
    <source>
        <dbReference type="RuleBase" id="RU003427"/>
    </source>
</evidence>
<sequence length="476" mass="50725">MNQHSPSYAITIRLRYSDSPGAMGKITTAIGEADGAIGAVDIVNIRGGKISRDFTVNARDVDHGKRIVEHLRTVEEVEVVHTSDRVFLMHLGGKIEVLPKMPIKTRDDLSMAYTPGVARVCNAIAEDPDSSFALTIRHNTVAVVSDGSAVLGLGNIGPRAAMPVMEGKAMLFKEFANVDAFPICLDTQDTEAIIETVRQLAPTFGGINLEDISAPRCIEIEQRLDKELEIPVFHDDQHGTAIVVLAGLKNSLLRVGKTLADVRIVVNGAGAAGTAIVKLLLISGAKDIVVCDREGAIHAGEPSQPDDSKQWIADNTNPRGASGKLSEVILGADVFVGVSAPNVLQTEDVANMGKDPIVFALANPDPEILPANAAPHVRIMATGRSDFPNQINNVLCFPGLFRGVLDVRATTINNEMKLAAAEAIAATIPESDLLDDYVIPSVFDRRVAKVVAQAVAKAAVETGVARRRNKAAEDIL</sequence>
<dbReference type="GO" id="GO:0046872">
    <property type="term" value="F:metal ion binding"/>
    <property type="evidence" value="ECO:0007669"/>
    <property type="project" value="UniProtKB-KW"/>
</dbReference>
<dbReference type="PANTHER" id="PTHR43237:SF4">
    <property type="entry name" value="NADP-DEPENDENT MALIC ENZYME"/>
    <property type="match status" value="1"/>
</dbReference>
<dbReference type="InterPro" id="IPR037062">
    <property type="entry name" value="Malic_N_dom_sf"/>
</dbReference>
<dbReference type="Gene3D" id="3.30.70.260">
    <property type="match status" value="1"/>
</dbReference>
<keyword evidence="4 11" id="KW-0560">Oxidoreductase</keyword>
<evidence type="ECO:0000256" key="3">
    <source>
        <dbReference type="ARBA" id="ARBA00022723"/>
    </source>
</evidence>
<dbReference type="InterPro" id="IPR001891">
    <property type="entry name" value="Malic_OxRdtase"/>
</dbReference>
<protein>
    <submittedName>
        <fullName evidence="11">NAD-dependent malic enzyme</fullName>
        <ecNumber evidence="11">1.1.1.38</ecNumber>
    </submittedName>
</protein>
<dbReference type="Pfam" id="PF03949">
    <property type="entry name" value="Malic_M"/>
    <property type="match status" value="1"/>
</dbReference>
<dbReference type="SMART" id="SM01274">
    <property type="entry name" value="malic"/>
    <property type="match status" value="1"/>
</dbReference>
<dbReference type="InterPro" id="IPR036291">
    <property type="entry name" value="NAD(P)-bd_dom_sf"/>
</dbReference>
<proteinExistence type="inferred from homology"/>
<comment type="pathway">
    <text evidence="5">Amino-acid biosynthesis.</text>
</comment>
<feature type="binding site" evidence="7">
    <location>
        <position position="363"/>
    </location>
    <ligand>
        <name>(S)-malate</name>
        <dbReference type="ChEBI" id="CHEBI:15589"/>
    </ligand>
</feature>
<dbReference type="OrthoDB" id="9805787at2"/>
<gene>
    <name evidence="11" type="ORF">RISK_006587</name>
</gene>
<dbReference type="InterPro" id="IPR002912">
    <property type="entry name" value="ACT_dom"/>
</dbReference>
<evidence type="ECO:0000256" key="4">
    <source>
        <dbReference type="ARBA" id="ARBA00023002"/>
    </source>
</evidence>
<feature type="active site" description="Proton donor" evidence="6">
    <location>
        <position position="113"/>
    </location>
</feature>
<dbReference type="PATRIC" id="fig|595434.4.peg.6267"/>
<feature type="binding site" evidence="8">
    <location>
        <position position="210"/>
    </location>
    <ligand>
        <name>a divalent metal cation</name>
        <dbReference type="ChEBI" id="CHEBI:60240"/>
    </ligand>
</feature>
<keyword evidence="12" id="KW-1185">Reference proteome</keyword>
<evidence type="ECO:0000256" key="7">
    <source>
        <dbReference type="PIRSR" id="PIRSR000106-2"/>
    </source>
</evidence>
<comment type="cofactor">
    <cofactor evidence="1">
        <name>Mn(2+)</name>
        <dbReference type="ChEBI" id="CHEBI:29035"/>
    </cofactor>
</comment>
<reference evidence="11" key="1">
    <citation type="submission" date="2015-05" db="EMBL/GenBank/DDBJ databases">
        <title>Permanent draft genome of Rhodopirellula islandicus K833.</title>
        <authorList>
            <person name="Kizina J."/>
            <person name="Richter M."/>
            <person name="Glockner F.O."/>
            <person name="Harder J."/>
        </authorList>
    </citation>
    <scope>NUCLEOTIDE SEQUENCE [LARGE SCALE GENOMIC DNA]</scope>
    <source>
        <strain evidence="11">K833</strain>
    </source>
</reference>
<dbReference type="GO" id="GO:0004470">
    <property type="term" value="F:malic enzyme activity"/>
    <property type="evidence" value="ECO:0007669"/>
    <property type="project" value="InterPro"/>
</dbReference>
<evidence type="ECO:0000256" key="5">
    <source>
        <dbReference type="ARBA" id="ARBA00029440"/>
    </source>
</evidence>
<dbReference type="EMBL" id="LECT01000054">
    <property type="protein sequence ID" value="KLU01431.1"/>
    <property type="molecule type" value="Genomic_DNA"/>
</dbReference>
<evidence type="ECO:0000313" key="12">
    <source>
        <dbReference type="Proteomes" id="UP000036367"/>
    </source>
</evidence>
<dbReference type="SUPFAM" id="SSF55021">
    <property type="entry name" value="ACT-like"/>
    <property type="match status" value="1"/>
</dbReference>
<dbReference type="GO" id="GO:0051287">
    <property type="term" value="F:NAD binding"/>
    <property type="evidence" value="ECO:0007669"/>
    <property type="project" value="InterPro"/>
</dbReference>
<evidence type="ECO:0000256" key="1">
    <source>
        <dbReference type="ARBA" id="ARBA00001936"/>
    </source>
</evidence>
<dbReference type="Proteomes" id="UP000036367">
    <property type="component" value="Unassembled WGS sequence"/>
</dbReference>
<dbReference type="InterPro" id="IPR012302">
    <property type="entry name" value="Malic_NAD-bd"/>
</dbReference>
<feature type="active site" description="Proton acceptor" evidence="6">
    <location>
        <position position="168"/>
    </location>
</feature>
<dbReference type="PANTHER" id="PTHR43237">
    <property type="entry name" value="NADP-DEPENDENT MALIC ENZYME"/>
    <property type="match status" value="1"/>
</dbReference>
<dbReference type="Gene3D" id="3.40.50.10380">
    <property type="entry name" value="Malic enzyme, N-terminal domain"/>
    <property type="match status" value="1"/>
</dbReference>
<dbReference type="PROSITE" id="PS51671">
    <property type="entry name" value="ACT"/>
    <property type="match status" value="1"/>
</dbReference>
<feature type="binding site" evidence="8">
    <location>
        <position position="211"/>
    </location>
    <ligand>
        <name>a divalent metal cation</name>
        <dbReference type="ChEBI" id="CHEBI:60240"/>
    </ligand>
</feature>
<dbReference type="STRING" id="595434.RISK_006587"/>
<dbReference type="InterPro" id="IPR051674">
    <property type="entry name" value="Malate_Decarboxylase"/>
</dbReference>
<dbReference type="RefSeq" id="WP_047817363.1">
    <property type="nucleotide sequence ID" value="NZ_LECT01000054.1"/>
</dbReference>
<dbReference type="FunFam" id="3.40.50.720:FF:000095">
    <property type="entry name" value="NADP-dependent malic enzyme"/>
    <property type="match status" value="1"/>
</dbReference>
<dbReference type="InterPro" id="IPR012301">
    <property type="entry name" value="Malic_N_dom"/>
</dbReference>
<dbReference type="AlphaFoldDB" id="A0A0J1B4P9"/>
<evidence type="ECO:0000256" key="6">
    <source>
        <dbReference type="PIRSR" id="PIRSR000106-1"/>
    </source>
</evidence>
<dbReference type="SMART" id="SM00919">
    <property type="entry name" value="Malic_M"/>
    <property type="match status" value="1"/>
</dbReference>
<dbReference type="SUPFAM" id="SSF53223">
    <property type="entry name" value="Aminoacid dehydrogenase-like, N-terminal domain"/>
    <property type="match status" value="1"/>
</dbReference>
<dbReference type="EC" id="1.1.1.38" evidence="11"/>
<feature type="binding site" evidence="7">
    <location>
        <position position="392"/>
    </location>
    <ligand>
        <name>(S)-malate</name>
        <dbReference type="ChEBI" id="CHEBI:15589"/>
    </ligand>
</feature>
<accession>A0A0J1B4P9</accession>
<dbReference type="Gene3D" id="3.40.50.720">
    <property type="entry name" value="NAD(P)-binding Rossmann-like Domain"/>
    <property type="match status" value="1"/>
</dbReference>
<evidence type="ECO:0000313" key="11">
    <source>
        <dbReference type="EMBL" id="KLU01431.1"/>
    </source>
</evidence>
<dbReference type="InterPro" id="IPR045865">
    <property type="entry name" value="ACT-like_dom_sf"/>
</dbReference>
<dbReference type="PRINTS" id="PR00072">
    <property type="entry name" value="MALOXRDTASE"/>
</dbReference>
<dbReference type="SUPFAM" id="SSF51735">
    <property type="entry name" value="NAD(P)-binding Rossmann-fold domains"/>
    <property type="match status" value="1"/>
</dbReference>
<dbReference type="GO" id="GO:0016616">
    <property type="term" value="F:oxidoreductase activity, acting on the CH-OH group of donors, NAD or NADP as acceptor"/>
    <property type="evidence" value="ECO:0007669"/>
    <property type="project" value="InterPro"/>
</dbReference>
<name>A0A0J1B4P9_RHOIS</name>
<organism evidence="11 12">
    <name type="scientific">Rhodopirellula islandica</name>
    <dbReference type="NCBI Taxonomy" id="595434"/>
    <lineage>
        <taxon>Bacteria</taxon>
        <taxon>Pseudomonadati</taxon>
        <taxon>Planctomycetota</taxon>
        <taxon>Planctomycetia</taxon>
        <taxon>Pirellulales</taxon>
        <taxon>Pirellulaceae</taxon>
        <taxon>Rhodopirellula</taxon>
    </lineage>
</organism>
<dbReference type="PIRSF" id="PIRSF000106">
    <property type="entry name" value="ME"/>
    <property type="match status" value="1"/>
</dbReference>
<evidence type="ECO:0000256" key="8">
    <source>
        <dbReference type="PIRSR" id="PIRSR000106-3"/>
    </source>
</evidence>
<dbReference type="Pfam" id="PF00390">
    <property type="entry name" value="malic"/>
    <property type="match status" value="1"/>
</dbReference>
<keyword evidence="3 8" id="KW-0479">Metal-binding</keyword>
<comment type="cofactor">
    <cofactor evidence="8">
        <name>Mg(2+)</name>
        <dbReference type="ChEBI" id="CHEBI:18420"/>
    </cofactor>
    <cofactor evidence="8">
        <name>Mn(2+)</name>
        <dbReference type="ChEBI" id="CHEBI:29035"/>
    </cofactor>
    <text evidence="8">Divalent metal cations. Prefers magnesium or manganese.</text>
</comment>
<comment type="similarity">
    <text evidence="2 9">Belongs to the malic enzymes family.</text>
</comment>
<dbReference type="CDD" id="cd05311">
    <property type="entry name" value="NAD_bind_2_malic_enz"/>
    <property type="match status" value="1"/>
</dbReference>